<feature type="compositionally biased region" description="Pro residues" evidence="1">
    <location>
        <begin position="22"/>
        <end position="35"/>
    </location>
</feature>
<keyword evidence="2" id="KW-0812">Transmembrane</keyword>
<evidence type="ECO:0000313" key="4">
    <source>
        <dbReference type="Proteomes" id="UP000009236"/>
    </source>
</evidence>
<dbReference type="STRING" id="743718.Isova_2175"/>
<dbReference type="eggNOG" id="ENOG5032RVX">
    <property type="taxonomic scope" value="Bacteria"/>
</dbReference>
<protein>
    <submittedName>
        <fullName evidence="3">Uncharacterized protein</fullName>
    </submittedName>
</protein>
<reference evidence="3 4" key="1">
    <citation type="submission" date="2011-05" db="EMBL/GenBank/DDBJ databases">
        <title>Complete sequence of Isoptericola variabilis 225.</title>
        <authorList>
            <consortium name="US DOE Joint Genome Institute"/>
            <person name="Lucas S."/>
            <person name="Han J."/>
            <person name="Lapidus A."/>
            <person name="Cheng J.-F."/>
            <person name="Goodwin L."/>
            <person name="Pitluck S."/>
            <person name="Peters L."/>
            <person name="Mikhailova N."/>
            <person name="Zeytun A."/>
            <person name="Han C."/>
            <person name="Tapia R."/>
            <person name="Land M."/>
            <person name="Hauser L."/>
            <person name="Kyrpides N."/>
            <person name="Ivanova N."/>
            <person name="Pagani I."/>
            <person name="Siebers A."/>
            <person name="Allgaier M."/>
            <person name="Thelen M."/>
            <person name="Hugenholtz P."/>
            <person name="Gladden J."/>
            <person name="Woyke T."/>
        </authorList>
    </citation>
    <scope>NUCLEOTIDE SEQUENCE [LARGE SCALE GENOMIC DNA]</scope>
    <source>
        <strain evidence="4">225</strain>
    </source>
</reference>
<organism evidence="4">
    <name type="scientific">Isoptericola variabilis (strain 225)</name>
    <dbReference type="NCBI Taxonomy" id="743718"/>
    <lineage>
        <taxon>Bacteria</taxon>
        <taxon>Bacillati</taxon>
        <taxon>Actinomycetota</taxon>
        <taxon>Actinomycetes</taxon>
        <taxon>Micrococcales</taxon>
        <taxon>Promicromonosporaceae</taxon>
        <taxon>Isoptericola</taxon>
    </lineage>
</organism>
<name>F6FQK1_ISOV2</name>
<feature type="transmembrane region" description="Helical" evidence="2">
    <location>
        <begin position="178"/>
        <end position="199"/>
    </location>
</feature>
<keyword evidence="4" id="KW-1185">Reference proteome</keyword>
<dbReference type="EMBL" id="CP002810">
    <property type="protein sequence ID" value="AEG44897.1"/>
    <property type="molecule type" value="Genomic_DNA"/>
</dbReference>
<evidence type="ECO:0000256" key="1">
    <source>
        <dbReference type="SAM" id="MobiDB-lite"/>
    </source>
</evidence>
<feature type="transmembrane region" description="Helical" evidence="2">
    <location>
        <begin position="124"/>
        <end position="148"/>
    </location>
</feature>
<feature type="transmembrane region" description="Helical" evidence="2">
    <location>
        <begin position="82"/>
        <end position="104"/>
    </location>
</feature>
<keyword evidence="2" id="KW-1133">Transmembrane helix</keyword>
<feature type="region of interest" description="Disordered" evidence="1">
    <location>
        <begin position="1"/>
        <end position="63"/>
    </location>
</feature>
<dbReference type="Proteomes" id="UP000009236">
    <property type="component" value="Chromosome"/>
</dbReference>
<feature type="compositionally biased region" description="Basic and acidic residues" evidence="1">
    <location>
        <begin position="1"/>
        <end position="18"/>
    </location>
</feature>
<accession>F6FQK1</accession>
<gene>
    <name evidence="3" type="ordered locus">Isova_2175</name>
</gene>
<dbReference type="KEGG" id="iva:Isova_2175"/>
<dbReference type="HOGENOM" id="CLU_1238371_0_0_11"/>
<proteinExistence type="predicted"/>
<sequence length="216" mass="22650">MSDTRRPYGQPDPEHDRGAVPPQDPAYPPAVPPPAYDTRPIVVPSPAYEQRPGTVPTGEPADAWDAPVPAPGENLRLNAGRFWAGAAATVLVCALIGFAASVIIEQVFDLELLSPPDLFDAGTSASWAGAGALFALLAAVVLQLLVVATPRPSMFFGWLVGLTAVILAVLPFTGDPDVLPAVLTALVWIVLGLAVWSMLTGVLSRTIVRPLPPPAR</sequence>
<dbReference type="AlphaFoldDB" id="F6FQK1"/>
<dbReference type="RefSeq" id="WP_013839288.1">
    <property type="nucleotide sequence ID" value="NC_015588.1"/>
</dbReference>
<keyword evidence="2" id="KW-0472">Membrane</keyword>
<evidence type="ECO:0000256" key="2">
    <source>
        <dbReference type="SAM" id="Phobius"/>
    </source>
</evidence>
<feature type="transmembrane region" description="Helical" evidence="2">
    <location>
        <begin position="155"/>
        <end position="172"/>
    </location>
</feature>
<evidence type="ECO:0000313" key="3">
    <source>
        <dbReference type="EMBL" id="AEG44897.1"/>
    </source>
</evidence>